<comment type="caution">
    <text evidence="6">The sequence shown here is derived from an EMBL/GenBank/DDBJ whole genome shotgun (WGS) entry which is preliminary data.</text>
</comment>
<feature type="domain" description="ANTAR" evidence="5">
    <location>
        <begin position="178"/>
        <end position="239"/>
    </location>
</feature>
<evidence type="ECO:0000313" key="7">
    <source>
        <dbReference type="Proteomes" id="UP001139157"/>
    </source>
</evidence>
<keyword evidence="4" id="KW-0804">Transcription</keyword>
<evidence type="ECO:0000256" key="2">
    <source>
        <dbReference type="ARBA" id="ARBA00022777"/>
    </source>
</evidence>
<dbReference type="GO" id="GO:0016301">
    <property type="term" value="F:kinase activity"/>
    <property type="evidence" value="ECO:0007669"/>
    <property type="project" value="UniProtKB-KW"/>
</dbReference>
<dbReference type="SMART" id="SM00065">
    <property type="entry name" value="GAF"/>
    <property type="match status" value="1"/>
</dbReference>
<dbReference type="EMBL" id="JAMRXG010000019">
    <property type="protein sequence ID" value="MCM6778055.1"/>
    <property type="molecule type" value="Genomic_DNA"/>
</dbReference>
<keyword evidence="1" id="KW-0808">Transferase</keyword>
<dbReference type="GO" id="GO:0003723">
    <property type="term" value="F:RNA binding"/>
    <property type="evidence" value="ECO:0007669"/>
    <property type="project" value="InterPro"/>
</dbReference>
<dbReference type="InterPro" id="IPR029016">
    <property type="entry name" value="GAF-like_dom_sf"/>
</dbReference>
<evidence type="ECO:0000256" key="3">
    <source>
        <dbReference type="ARBA" id="ARBA00023015"/>
    </source>
</evidence>
<dbReference type="Gene3D" id="1.10.10.10">
    <property type="entry name" value="Winged helix-like DNA-binding domain superfamily/Winged helix DNA-binding domain"/>
    <property type="match status" value="1"/>
</dbReference>
<dbReference type="InterPro" id="IPR012074">
    <property type="entry name" value="GAF_ANTAR"/>
</dbReference>
<dbReference type="AlphaFoldDB" id="A0A9X2ECV9"/>
<dbReference type="InterPro" id="IPR005561">
    <property type="entry name" value="ANTAR"/>
</dbReference>
<name>A0A9X2ECV9_9NOCA</name>
<gene>
    <name evidence="6" type="ORF">NDR86_31680</name>
</gene>
<sequence length="249" mass="27226">MWEARPDPLLRLGATSSAVAGLREIIAKEEPLGQALTRVAHAAARAVPDADLVSITVLSEQVWRTVARTADDAVPLDREQYESDRGPSLESARLRRPVRAQIGRERDRWPEFDTSAARAGVRAYLSVPLLVEVAESVQLLGSLNIYSHNAGAFDPFDEGLTNLYSVAAGQAIAAARRWQAARESVAQLERALETRAEIDQAKGALMAIHGCTADEAFARLVEQSQRHNIRVHTLARRFLTELGSRAASD</sequence>
<keyword evidence="2" id="KW-0418">Kinase</keyword>
<dbReference type="SMART" id="SM01012">
    <property type="entry name" value="ANTAR"/>
    <property type="match status" value="1"/>
</dbReference>
<protein>
    <submittedName>
        <fullName evidence="6">ANTAR domain-containing protein</fullName>
    </submittedName>
</protein>
<evidence type="ECO:0000256" key="1">
    <source>
        <dbReference type="ARBA" id="ARBA00022679"/>
    </source>
</evidence>
<dbReference type="PIRSF" id="PIRSF036625">
    <property type="entry name" value="GAF_ANTAR"/>
    <property type="match status" value="1"/>
</dbReference>
<accession>A0A9X2ECV9</accession>
<dbReference type="SUPFAM" id="SSF55781">
    <property type="entry name" value="GAF domain-like"/>
    <property type="match status" value="1"/>
</dbReference>
<dbReference type="InterPro" id="IPR036388">
    <property type="entry name" value="WH-like_DNA-bd_sf"/>
</dbReference>
<reference evidence="6" key="1">
    <citation type="submission" date="2022-06" db="EMBL/GenBank/DDBJ databases">
        <title>Novel species in genus nocardia.</title>
        <authorList>
            <person name="Li F."/>
        </authorList>
    </citation>
    <scope>NUCLEOTIDE SEQUENCE</scope>
    <source>
        <strain evidence="6">CDC141</strain>
    </source>
</reference>
<dbReference type="Pfam" id="PF13185">
    <property type="entry name" value="GAF_2"/>
    <property type="match status" value="1"/>
</dbReference>
<evidence type="ECO:0000313" key="6">
    <source>
        <dbReference type="EMBL" id="MCM6778055.1"/>
    </source>
</evidence>
<dbReference type="Gene3D" id="3.30.450.40">
    <property type="match status" value="1"/>
</dbReference>
<evidence type="ECO:0000256" key="4">
    <source>
        <dbReference type="ARBA" id="ARBA00023163"/>
    </source>
</evidence>
<keyword evidence="3" id="KW-0805">Transcription regulation</keyword>
<evidence type="ECO:0000259" key="5">
    <source>
        <dbReference type="PROSITE" id="PS50921"/>
    </source>
</evidence>
<proteinExistence type="predicted"/>
<keyword evidence="7" id="KW-1185">Reference proteome</keyword>
<dbReference type="Proteomes" id="UP001139157">
    <property type="component" value="Unassembled WGS sequence"/>
</dbReference>
<dbReference type="SUPFAM" id="SSF52172">
    <property type="entry name" value="CheY-like"/>
    <property type="match status" value="1"/>
</dbReference>
<organism evidence="6 7">
    <name type="scientific">Nocardia pulmonis</name>
    <dbReference type="NCBI Taxonomy" id="2951408"/>
    <lineage>
        <taxon>Bacteria</taxon>
        <taxon>Bacillati</taxon>
        <taxon>Actinomycetota</taxon>
        <taxon>Actinomycetes</taxon>
        <taxon>Mycobacteriales</taxon>
        <taxon>Nocardiaceae</taxon>
        <taxon>Nocardia</taxon>
    </lineage>
</organism>
<dbReference type="Pfam" id="PF03861">
    <property type="entry name" value="ANTAR"/>
    <property type="match status" value="1"/>
</dbReference>
<dbReference type="PROSITE" id="PS50921">
    <property type="entry name" value="ANTAR"/>
    <property type="match status" value="1"/>
</dbReference>
<dbReference type="RefSeq" id="WP_251917516.1">
    <property type="nucleotide sequence ID" value="NZ_JAMRXG010000019.1"/>
</dbReference>
<dbReference type="InterPro" id="IPR011006">
    <property type="entry name" value="CheY-like_superfamily"/>
</dbReference>
<dbReference type="InterPro" id="IPR003018">
    <property type="entry name" value="GAF"/>
</dbReference>